<comment type="caution">
    <text evidence="6">The sequence shown here is derived from an EMBL/GenBank/DDBJ whole genome shotgun (WGS) entry which is preliminary data.</text>
</comment>
<dbReference type="InterPro" id="IPR029066">
    <property type="entry name" value="PLP-binding_barrel"/>
</dbReference>
<protein>
    <recommendedName>
        <fullName evidence="2">Pyridoxal phosphate homeostasis protein</fullName>
        <shortName evidence="2">PLP homeostasis protein</shortName>
    </recommendedName>
</protein>
<keyword evidence="1 2" id="KW-0663">Pyridoxal phosphate</keyword>
<dbReference type="InterPro" id="IPR001608">
    <property type="entry name" value="Ala_racemase_N"/>
</dbReference>
<comment type="cofactor">
    <cofactor evidence="3">
        <name>pyridoxal 5'-phosphate</name>
        <dbReference type="ChEBI" id="CHEBI:597326"/>
    </cofactor>
</comment>
<evidence type="ECO:0000256" key="2">
    <source>
        <dbReference type="HAMAP-Rule" id="MF_02087"/>
    </source>
</evidence>
<dbReference type="Gene3D" id="3.20.20.10">
    <property type="entry name" value="Alanine racemase"/>
    <property type="match status" value="1"/>
</dbReference>
<dbReference type="HAMAP" id="MF_02087">
    <property type="entry name" value="PLP_homeostasis"/>
    <property type="match status" value="1"/>
</dbReference>
<dbReference type="Pfam" id="PF01168">
    <property type="entry name" value="Ala_racemase_N"/>
    <property type="match status" value="1"/>
</dbReference>
<dbReference type="PIRSF" id="PIRSF004848">
    <property type="entry name" value="YBL036c_PLPDEIII"/>
    <property type="match status" value="1"/>
</dbReference>
<dbReference type="RefSeq" id="WP_158739063.1">
    <property type="nucleotide sequence ID" value="NZ_JAFBEP010000017.1"/>
</dbReference>
<evidence type="ECO:0000256" key="4">
    <source>
        <dbReference type="RuleBase" id="RU004514"/>
    </source>
</evidence>
<dbReference type="PANTHER" id="PTHR10146:SF14">
    <property type="entry name" value="PYRIDOXAL PHOSPHATE HOMEOSTASIS PROTEIN"/>
    <property type="match status" value="1"/>
</dbReference>
<gene>
    <name evidence="6" type="ORF">GND95_01620</name>
</gene>
<proteinExistence type="inferred from homology"/>
<evidence type="ECO:0000313" key="6">
    <source>
        <dbReference type="EMBL" id="KAE9637153.1"/>
    </source>
</evidence>
<organism evidence="6 7">
    <name type="scientific">Defluviitalea raffinosedens</name>
    <dbReference type="NCBI Taxonomy" id="1450156"/>
    <lineage>
        <taxon>Bacteria</taxon>
        <taxon>Bacillati</taxon>
        <taxon>Bacillota</taxon>
        <taxon>Clostridia</taxon>
        <taxon>Lachnospirales</taxon>
        <taxon>Defluviitaleaceae</taxon>
        <taxon>Defluviitalea</taxon>
    </lineage>
</organism>
<evidence type="ECO:0000256" key="3">
    <source>
        <dbReference type="PIRSR" id="PIRSR004848-1"/>
    </source>
</evidence>
<dbReference type="OrthoDB" id="9804072at2"/>
<comment type="similarity">
    <text evidence="2 4">Belongs to the pyridoxal phosphate-binding protein YggS/PROSC family.</text>
</comment>
<reference evidence="6 7" key="1">
    <citation type="submission" date="2019-12" db="EMBL/GenBank/DDBJ databases">
        <title>Defluviitalea raffinosedens, isolated from a biogas fermenter, genome sequencing and characterization.</title>
        <authorList>
            <person name="Rettenmaier R."/>
            <person name="Schneider M."/>
            <person name="Neuhaus K."/>
            <person name="Liebl W."/>
            <person name="Zverlov V."/>
        </authorList>
    </citation>
    <scope>NUCLEOTIDE SEQUENCE [LARGE SCALE GENOMIC DNA]</scope>
    <source>
        <strain evidence="6 7">249c-K6</strain>
    </source>
</reference>
<dbReference type="CDD" id="cd00635">
    <property type="entry name" value="PLPDE_III_YBL036c_like"/>
    <property type="match status" value="1"/>
</dbReference>
<feature type="domain" description="Alanine racemase N-terminal" evidence="5">
    <location>
        <begin position="8"/>
        <end position="228"/>
    </location>
</feature>
<comment type="function">
    <text evidence="2">Pyridoxal 5'-phosphate (PLP)-binding protein, which is involved in PLP homeostasis.</text>
</comment>
<evidence type="ECO:0000313" key="7">
    <source>
        <dbReference type="Proteomes" id="UP000483018"/>
    </source>
</evidence>
<dbReference type="Proteomes" id="UP000483018">
    <property type="component" value="Unassembled WGS sequence"/>
</dbReference>
<evidence type="ECO:0000256" key="1">
    <source>
        <dbReference type="ARBA" id="ARBA00022898"/>
    </source>
</evidence>
<dbReference type="SUPFAM" id="SSF51419">
    <property type="entry name" value="PLP-binding barrel"/>
    <property type="match status" value="1"/>
</dbReference>
<dbReference type="AlphaFoldDB" id="A0A7C8HHN4"/>
<dbReference type="GO" id="GO:0030170">
    <property type="term" value="F:pyridoxal phosphate binding"/>
    <property type="evidence" value="ECO:0007669"/>
    <property type="project" value="UniProtKB-UniRule"/>
</dbReference>
<accession>A0A7C8HHN4</accession>
<dbReference type="PANTHER" id="PTHR10146">
    <property type="entry name" value="PROLINE SYNTHETASE CO-TRANSCRIBED BACTERIAL HOMOLOG PROTEIN"/>
    <property type="match status" value="1"/>
</dbReference>
<sequence>MNSIKANIEEIRDKIRIAAEKSGRTEKDITLIAVTKTIDIPRIKEAISCNICHIGENKVQEIMKKYDAIDSNIHWHLIGHLQTNKVKYIIDKVDLIHSVDSERLAYKINEMAEKHNKIMDILLQVNIAKEETKFGLMVEEVDPLIDKIKSLKNIHVKGLMTIVPYDPNPENNRIHFRNIKQLSVDIAKRNIDNISMEVLSMGMTNDYEVAIEEGSNMVRIGTGIFGQRNYNV</sequence>
<dbReference type="EMBL" id="WSLF01000001">
    <property type="protein sequence ID" value="KAE9637153.1"/>
    <property type="molecule type" value="Genomic_DNA"/>
</dbReference>
<keyword evidence="7" id="KW-1185">Reference proteome</keyword>
<dbReference type="InterPro" id="IPR011078">
    <property type="entry name" value="PyrdxlP_homeostasis"/>
</dbReference>
<dbReference type="FunFam" id="3.20.20.10:FF:000018">
    <property type="entry name" value="Pyridoxal phosphate homeostasis protein"/>
    <property type="match status" value="1"/>
</dbReference>
<name>A0A7C8HHN4_9FIRM</name>
<dbReference type="NCBIfam" id="TIGR00044">
    <property type="entry name" value="YggS family pyridoxal phosphate-dependent enzyme"/>
    <property type="match status" value="1"/>
</dbReference>
<evidence type="ECO:0000259" key="5">
    <source>
        <dbReference type="Pfam" id="PF01168"/>
    </source>
</evidence>
<feature type="modified residue" description="N6-(pyridoxal phosphate)lysine" evidence="2 3">
    <location>
        <position position="36"/>
    </location>
</feature>